<dbReference type="EMBL" id="JAEHOE010000011">
    <property type="protein sequence ID" value="KAG2498084.1"/>
    <property type="molecule type" value="Genomic_DNA"/>
</dbReference>
<comment type="caution">
    <text evidence="6">The sequence shown here is derived from an EMBL/GenBank/DDBJ whole genome shotgun (WGS) entry which is preliminary data.</text>
</comment>
<dbReference type="Proteomes" id="UP000612055">
    <property type="component" value="Unassembled WGS sequence"/>
</dbReference>
<keyword evidence="3" id="KW-0539">Nucleus</keyword>
<evidence type="ECO:0000256" key="2">
    <source>
        <dbReference type="ARBA" id="ARBA00022473"/>
    </source>
</evidence>
<dbReference type="PANTHER" id="PTHR12972:SF0">
    <property type="entry name" value="PROTEIN DOWNSTREAM NEIGHBOR OF SON"/>
    <property type="match status" value="1"/>
</dbReference>
<dbReference type="InterPro" id="IPR024861">
    <property type="entry name" value="Donson"/>
</dbReference>
<dbReference type="OrthoDB" id="534063at2759"/>
<feature type="compositionally biased region" description="Polar residues" evidence="5">
    <location>
        <begin position="162"/>
        <end position="172"/>
    </location>
</feature>
<feature type="region of interest" description="Disordered" evidence="5">
    <location>
        <begin position="1"/>
        <end position="26"/>
    </location>
</feature>
<name>A0A836C3V3_9CHLO</name>
<organism evidence="6 7">
    <name type="scientific">Edaphochlamys debaryana</name>
    <dbReference type="NCBI Taxonomy" id="47281"/>
    <lineage>
        <taxon>Eukaryota</taxon>
        <taxon>Viridiplantae</taxon>
        <taxon>Chlorophyta</taxon>
        <taxon>core chlorophytes</taxon>
        <taxon>Chlorophyceae</taxon>
        <taxon>CS clade</taxon>
        <taxon>Chlamydomonadales</taxon>
        <taxon>Chlamydomonadales incertae sedis</taxon>
        <taxon>Edaphochlamys</taxon>
    </lineage>
</organism>
<feature type="region of interest" description="Disordered" evidence="5">
    <location>
        <begin position="402"/>
        <end position="433"/>
    </location>
</feature>
<evidence type="ECO:0000313" key="7">
    <source>
        <dbReference type="Proteomes" id="UP000612055"/>
    </source>
</evidence>
<evidence type="ECO:0000256" key="5">
    <source>
        <dbReference type="SAM" id="MobiDB-lite"/>
    </source>
</evidence>
<proteinExistence type="inferred from homology"/>
<protein>
    <submittedName>
        <fullName evidence="6">Uncharacterized protein</fullName>
    </submittedName>
</protein>
<evidence type="ECO:0000256" key="3">
    <source>
        <dbReference type="ARBA" id="ARBA00023242"/>
    </source>
</evidence>
<evidence type="ECO:0000256" key="4">
    <source>
        <dbReference type="ARBA" id="ARBA00025806"/>
    </source>
</evidence>
<feature type="compositionally biased region" description="Low complexity" evidence="5">
    <location>
        <begin position="181"/>
        <end position="191"/>
    </location>
</feature>
<keyword evidence="2" id="KW-0217">Developmental protein</keyword>
<dbReference type="GO" id="GO:0005634">
    <property type="term" value="C:nucleus"/>
    <property type="evidence" value="ECO:0007669"/>
    <property type="project" value="UniProtKB-SubCell"/>
</dbReference>
<feature type="compositionally biased region" description="Gly residues" evidence="5">
    <location>
        <begin position="407"/>
        <end position="418"/>
    </location>
</feature>
<dbReference type="GO" id="GO:0033260">
    <property type="term" value="P:nuclear DNA replication"/>
    <property type="evidence" value="ECO:0007669"/>
    <property type="project" value="TreeGrafter"/>
</dbReference>
<accession>A0A836C3V3</accession>
<comment type="similarity">
    <text evidence="4">Belongs to the DONSON family.</text>
</comment>
<sequence>MLHTGLAQHHVHVGGPGAGPADSALGHGMLRGVDPLAAGQPPAKRLRVIEDSLQHAPRERSMVEELMGWRNTCSQEPSALTSALTGLGVGGSAAAAPTGPTSFAGFLTRPPLQPAAQPQAASGAAAAGLRTFADVASRPAVQEDVKRQDMWGALRAVYTGTTSSLGPRTASQHAWADPSCGAAPAPAAPADGGAAAAAAAGVAGEPSGLEGLAPEDLPVDWALKRKLTFTSSARFACHDKAQQAPARARWSAMQAVVNCNLSSAADEATQFLACQLSWRHPEMPLDSAALAAARALAQSSNAAGAGTGAGPGPRCEGLLSQRMGAWRRALQSLYGTYRGGDCHMFYLVNTAPRNPFAILFAYHGLRGSGQLCAVVSQSSRSLRGRLAATGVPFSMPLEREGAAKGTAAGGGGGGGGGPEAEPGPAAEEEADEDLCDEKGRTAAMAAAASVPGAAVADNSRQSLLLFRGARAVHGLYDFCMNELSYPGMGGRGSALGGGTGEDLHDLPVLLAPAPFEGGAAWRPAIKAVTMSTKLANDALASGLGPSAAAAMAAAADPAADPAGGAVTHVLQVTGLLPPWTVRRMCSLLADVHRHGYVSAFETEPYSIPLNSRVVEAAADGVREAAAAARPIRFAHGGAVAEEELAAWRQPAALPGGRPVKGVACAGAQRRLSVRV</sequence>
<dbReference type="AlphaFoldDB" id="A0A836C3V3"/>
<evidence type="ECO:0000256" key="1">
    <source>
        <dbReference type="ARBA" id="ARBA00004123"/>
    </source>
</evidence>
<gene>
    <name evidence="6" type="ORF">HYH03_003842</name>
</gene>
<evidence type="ECO:0000313" key="6">
    <source>
        <dbReference type="EMBL" id="KAG2498084.1"/>
    </source>
</evidence>
<comment type="subcellular location">
    <subcellularLocation>
        <location evidence="1">Nucleus</location>
    </subcellularLocation>
</comment>
<dbReference type="PANTHER" id="PTHR12972">
    <property type="entry name" value="DOWNSTREAM NEIGHBOR OF SON"/>
    <property type="match status" value="1"/>
</dbReference>
<reference evidence="6" key="1">
    <citation type="journal article" date="2020" name="bioRxiv">
        <title>Comparative genomics of Chlamydomonas.</title>
        <authorList>
            <person name="Craig R.J."/>
            <person name="Hasan A.R."/>
            <person name="Ness R.W."/>
            <person name="Keightley P.D."/>
        </authorList>
    </citation>
    <scope>NUCLEOTIDE SEQUENCE</scope>
    <source>
        <strain evidence="6">CCAP 11/70</strain>
    </source>
</reference>
<keyword evidence="7" id="KW-1185">Reference proteome</keyword>
<feature type="region of interest" description="Disordered" evidence="5">
    <location>
        <begin position="162"/>
        <end position="191"/>
    </location>
</feature>